<dbReference type="EMBL" id="LKAM01000001">
    <property type="protein sequence ID" value="KUM51443.1"/>
    <property type="molecule type" value="Genomic_DNA"/>
</dbReference>
<gene>
    <name evidence="1" type="ORF">ABT39_MTgene1291</name>
</gene>
<protein>
    <submittedName>
        <fullName evidence="1">Uncharacterized protein</fullName>
    </submittedName>
</protein>
<geneLocation type="mitochondrion" evidence="1"/>
<accession>A0A124GPB3</accession>
<organism evidence="1">
    <name type="scientific">Picea glauca</name>
    <name type="common">White spruce</name>
    <name type="synonym">Pinus glauca</name>
    <dbReference type="NCBI Taxonomy" id="3330"/>
    <lineage>
        <taxon>Eukaryota</taxon>
        <taxon>Viridiplantae</taxon>
        <taxon>Streptophyta</taxon>
        <taxon>Embryophyta</taxon>
        <taxon>Tracheophyta</taxon>
        <taxon>Spermatophyta</taxon>
        <taxon>Pinopsida</taxon>
        <taxon>Pinidae</taxon>
        <taxon>Conifers I</taxon>
        <taxon>Pinales</taxon>
        <taxon>Pinaceae</taxon>
        <taxon>Picea</taxon>
    </lineage>
</organism>
<reference evidence="1" key="1">
    <citation type="journal article" date="2015" name="Genome Biol. Evol.">
        <title>Organellar Genomes of White Spruce (Picea glauca): Assembly and Annotation.</title>
        <authorList>
            <person name="Jackman S.D."/>
            <person name="Warren R.L."/>
            <person name="Gibb E.A."/>
            <person name="Vandervalk B.P."/>
            <person name="Mohamadi H."/>
            <person name="Chu J."/>
            <person name="Raymond A."/>
            <person name="Pleasance S."/>
            <person name="Coope R."/>
            <person name="Wildung M.R."/>
            <person name="Ritland C.E."/>
            <person name="Bousquet J."/>
            <person name="Jones S.J."/>
            <person name="Bohlmann J."/>
            <person name="Birol I."/>
        </authorList>
    </citation>
    <scope>NUCLEOTIDE SEQUENCE [LARGE SCALE GENOMIC DNA]</scope>
    <source>
        <tissue evidence="1">Flushing bud</tissue>
    </source>
</reference>
<comment type="caution">
    <text evidence="1">The sequence shown here is derived from an EMBL/GenBank/DDBJ whole genome shotgun (WGS) entry which is preliminary data.</text>
</comment>
<proteinExistence type="predicted"/>
<sequence length="63" mass="7369">MELHFDMLNLQLKDLGNELDLDRKLMGSRLNLDMDLGLLAFKLLLMKITDARITRLREARNPD</sequence>
<name>A0A124GPB3_PICGL</name>
<evidence type="ECO:0000313" key="1">
    <source>
        <dbReference type="EMBL" id="KUM51443.1"/>
    </source>
</evidence>
<keyword evidence="1" id="KW-0496">Mitochondrion</keyword>
<dbReference type="AlphaFoldDB" id="A0A124GPB3"/>